<keyword evidence="1" id="KW-0812">Transmembrane</keyword>
<organism evidence="2 3">
    <name type="scientific">Drosophila willistoni</name>
    <name type="common">Fruit fly</name>
    <dbReference type="NCBI Taxonomy" id="7260"/>
    <lineage>
        <taxon>Eukaryota</taxon>
        <taxon>Metazoa</taxon>
        <taxon>Ecdysozoa</taxon>
        <taxon>Arthropoda</taxon>
        <taxon>Hexapoda</taxon>
        <taxon>Insecta</taxon>
        <taxon>Pterygota</taxon>
        <taxon>Neoptera</taxon>
        <taxon>Endopterygota</taxon>
        <taxon>Diptera</taxon>
        <taxon>Brachycera</taxon>
        <taxon>Muscomorpha</taxon>
        <taxon>Ephydroidea</taxon>
        <taxon>Drosophilidae</taxon>
        <taxon>Drosophila</taxon>
        <taxon>Sophophora</taxon>
    </lineage>
</organism>
<dbReference type="InParanoid" id="B4MHK6"/>
<protein>
    <submittedName>
        <fullName evidence="2">Uncharacterized protein</fullName>
    </submittedName>
</protein>
<keyword evidence="1" id="KW-1133">Transmembrane helix</keyword>
<dbReference type="PhylomeDB" id="B4MHK6"/>
<dbReference type="HOGENOM" id="CLU_1645523_0_0_1"/>
<dbReference type="Proteomes" id="UP000007798">
    <property type="component" value="Unassembled WGS sequence"/>
</dbReference>
<proteinExistence type="predicted"/>
<keyword evidence="1" id="KW-0472">Membrane</keyword>
<dbReference type="Pfam" id="PF07898">
    <property type="entry name" value="DUF1676"/>
    <property type="match status" value="1"/>
</dbReference>
<keyword evidence="3" id="KW-1185">Reference proteome</keyword>
<name>B4MHK6_DROWI</name>
<evidence type="ECO:0000313" key="3">
    <source>
        <dbReference type="Proteomes" id="UP000007798"/>
    </source>
</evidence>
<evidence type="ECO:0000313" key="2">
    <source>
        <dbReference type="EMBL" id="EDW71595.1"/>
    </source>
</evidence>
<sequence>MDIDAYLGPFERALVKVSNFCDTVRALISDEGVVDPQPSYRLPDERRPSKLDATAGVAATSKEVQGRYIRLASQEEEEDDEEEGRKLKKLKKKIQKLLLPLLIAYKIKFLTLIPVLIGGLTLLVGTTGLAGFFFALFTAVMSLKTATGGGHGSKALLLKKI</sequence>
<dbReference type="eggNOG" id="ENOG502S77V">
    <property type="taxonomic scope" value="Eukaryota"/>
</dbReference>
<dbReference type="OrthoDB" id="7869432at2759"/>
<evidence type="ECO:0000256" key="1">
    <source>
        <dbReference type="SAM" id="Phobius"/>
    </source>
</evidence>
<dbReference type="STRING" id="7260.B4MHK6"/>
<gene>
    <name evidence="2" type="primary">Dwil\GK12708</name>
    <name evidence="2" type="ORF">Dwil_GK12708</name>
</gene>
<feature type="transmembrane region" description="Helical" evidence="1">
    <location>
        <begin position="123"/>
        <end position="143"/>
    </location>
</feature>
<accession>B4MHK6</accession>
<dbReference type="InterPro" id="IPR012464">
    <property type="entry name" value="DUF1676"/>
</dbReference>
<reference evidence="2 3" key="1">
    <citation type="journal article" date="2007" name="Nature">
        <title>Evolution of genes and genomes on the Drosophila phylogeny.</title>
        <authorList>
            <consortium name="Drosophila 12 Genomes Consortium"/>
            <person name="Clark A.G."/>
            <person name="Eisen M.B."/>
            <person name="Smith D.R."/>
            <person name="Bergman C.M."/>
            <person name="Oliver B."/>
            <person name="Markow T.A."/>
            <person name="Kaufman T.C."/>
            <person name="Kellis M."/>
            <person name="Gelbart W."/>
            <person name="Iyer V.N."/>
            <person name="Pollard D.A."/>
            <person name="Sackton T.B."/>
            <person name="Larracuente A.M."/>
            <person name="Singh N.D."/>
            <person name="Abad J.P."/>
            <person name="Abt D.N."/>
            <person name="Adryan B."/>
            <person name="Aguade M."/>
            <person name="Akashi H."/>
            <person name="Anderson W.W."/>
            <person name="Aquadro C.F."/>
            <person name="Ardell D.H."/>
            <person name="Arguello R."/>
            <person name="Artieri C.G."/>
            <person name="Barbash D.A."/>
            <person name="Barker D."/>
            <person name="Barsanti P."/>
            <person name="Batterham P."/>
            <person name="Batzoglou S."/>
            <person name="Begun D."/>
            <person name="Bhutkar A."/>
            <person name="Blanco E."/>
            <person name="Bosak S.A."/>
            <person name="Bradley R.K."/>
            <person name="Brand A.D."/>
            <person name="Brent M.R."/>
            <person name="Brooks A.N."/>
            <person name="Brown R.H."/>
            <person name="Butlin R.K."/>
            <person name="Caggese C."/>
            <person name="Calvi B.R."/>
            <person name="Bernardo de Carvalho A."/>
            <person name="Caspi A."/>
            <person name="Castrezana S."/>
            <person name="Celniker S.E."/>
            <person name="Chang J.L."/>
            <person name="Chapple C."/>
            <person name="Chatterji S."/>
            <person name="Chinwalla A."/>
            <person name="Civetta A."/>
            <person name="Clifton S.W."/>
            <person name="Comeron J.M."/>
            <person name="Costello J.C."/>
            <person name="Coyne J.A."/>
            <person name="Daub J."/>
            <person name="David R.G."/>
            <person name="Delcher A.L."/>
            <person name="Delehaunty K."/>
            <person name="Do C.B."/>
            <person name="Ebling H."/>
            <person name="Edwards K."/>
            <person name="Eickbush T."/>
            <person name="Evans J.D."/>
            <person name="Filipski A."/>
            <person name="Findeiss S."/>
            <person name="Freyhult E."/>
            <person name="Fulton L."/>
            <person name="Fulton R."/>
            <person name="Garcia A.C."/>
            <person name="Gardiner A."/>
            <person name="Garfield D.A."/>
            <person name="Garvin B.E."/>
            <person name="Gibson G."/>
            <person name="Gilbert D."/>
            <person name="Gnerre S."/>
            <person name="Godfrey J."/>
            <person name="Good R."/>
            <person name="Gotea V."/>
            <person name="Gravely B."/>
            <person name="Greenberg A.J."/>
            <person name="Griffiths-Jones S."/>
            <person name="Gross S."/>
            <person name="Guigo R."/>
            <person name="Gustafson E.A."/>
            <person name="Haerty W."/>
            <person name="Hahn M.W."/>
            <person name="Halligan D.L."/>
            <person name="Halpern A.L."/>
            <person name="Halter G.M."/>
            <person name="Han M.V."/>
            <person name="Heger A."/>
            <person name="Hillier L."/>
            <person name="Hinrichs A.S."/>
            <person name="Holmes I."/>
            <person name="Hoskins R.A."/>
            <person name="Hubisz M.J."/>
            <person name="Hultmark D."/>
            <person name="Huntley M.A."/>
            <person name="Jaffe D.B."/>
            <person name="Jagadeeshan S."/>
            <person name="Jeck W.R."/>
            <person name="Johnson J."/>
            <person name="Jones C.D."/>
            <person name="Jordan W.C."/>
            <person name="Karpen G.H."/>
            <person name="Kataoka E."/>
            <person name="Keightley P.D."/>
            <person name="Kheradpour P."/>
            <person name="Kirkness E.F."/>
            <person name="Koerich L.B."/>
            <person name="Kristiansen K."/>
            <person name="Kudrna D."/>
            <person name="Kulathinal R.J."/>
            <person name="Kumar S."/>
            <person name="Kwok R."/>
            <person name="Lander E."/>
            <person name="Langley C.H."/>
            <person name="Lapoint R."/>
            <person name="Lazzaro B.P."/>
            <person name="Lee S.J."/>
            <person name="Levesque L."/>
            <person name="Li R."/>
            <person name="Lin C.F."/>
            <person name="Lin M.F."/>
            <person name="Lindblad-Toh K."/>
            <person name="Llopart A."/>
            <person name="Long M."/>
            <person name="Low L."/>
            <person name="Lozovsky E."/>
            <person name="Lu J."/>
            <person name="Luo M."/>
            <person name="Machado C.A."/>
            <person name="Makalowski W."/>
            <person name="Marzo M."/>
            <person name="Matsuda M."/>
            <person name="Matzkin L."/>
            <person name="McAllister B."/>
            <person name="McBride C.S."/>
            <person name="McKernan B."/>
            <person name="McKernan K."/>
            <person name="Mendez-Lago M."/>
            <person name="Minx P."/>
            <person name="Mollenhauer M.U."/>
            <person name="Montooth K."/>
            <person name="Mount S.M."/>
            <person name="Mu X."/>
            <person name="Myers E."/>
            <person name="Negre B."/>
            <person name="Newfeld S."/>
            <person name="Nielsen R."/>
            <person name="Noor M.A."/>
            <person name="O'Grady P."/>
            <person name="Pachter L."/>
            <person name="Papaceit M."/>
            <person name="Parisi M.J."/>
            <person name="Parisi M."/>
            <person name="Parts L."/>
            <person name="Pedersen J.S."/>
            <person name="Pesole G."/>
            <person name="Phillippy A.M."/>
            <person name="Ponting C.P."/>
            <person name="Pop M."/>
            <person name="Porcelli D."/>
            <person name="Powell J.R."/>
            <person name="Prohaska S."/>
            <person name="Pruitt K."/>
            <person name="Puig M."/>
            <person name="Quesneville H."/>
            <person name="Ram K.R."/>
            <person name="Rand D."/>
            <person name="Rasmussen M.D."/>
            <person name="Reed L.K."/>
            <person name="Reenan R."/>
            <person name="Reily A."/>
            <person name="Remington K.A."/>
            <person name="Rieger T.T."/>
            <person name="Ritchie M.G."/>
            <person name="Robin C."/>
            <person name="Rogers Y.H."/>
            <person name="Rohde C."/>
            <person name="Rozas J."/>
            <person name="Rubenfield M.J."/>
            <person name="Ruiz A."/>
            <person name="Russo S."/>
            <person name="Salzberg S.L."/>
            <person name="Sanchez-Gracia A."/>
            <person name="Saranga D.J."/>
            <person name="Sato H."/>
            <person name="Schaeffer S.W."/>
            <person name="Schatz M.C."/>
            <person name="Schlenke T."/>
            <person name="Schwartz R."/>
            <person name="Segarra C."/>
            <person name="Singh R.S."/>
            <person name="Sirot L."/>
            <person name="Sirota M."/>
            <person name="Sisneros N.B."/>
            <person name="Smith C.D."/>
            <person name="Smith T.F."/>
            <person name="Spieth J."/>
            <person name="Stage D.E."/>
            <person name="Stark A."/>
            <person name="Stephan W."/>
            <person name="Strausberg R.L."/>
            <person name="Strempel S."/>
            <person name="Sturgill D."/>
            <person name="Sutton G."/>
            <person name="Sutton G.G."/>
            <person name="Tao W."/>
            <person name="Teichmann S."/>
            <person name="Tobari Y.N."/>
            <person name="Tomimura Y."/>
            <person name="Tsolas J.M."/>
            <person name="Valente V.L."/>
            <person name="Venter E."/>
            <person name="Venter J.C."/>
            <person name="Vicario S."/>
            <person name="Vieira F.G."/>
            <person name="Vilella A.J."/>
            <person name="Villasante A."/>
            <person name="Walenz B."/>
            <person name="Wang J."/>
            <person name="Wasserman M."/>
            <person name="Watts T."/>
            <person name="Wilson D."/>
            <person name="Wilson R.K."/>
            <person name="Wing R.A."/>
            <person name="Wolfner M.F."/>
            <person name="Wong A."/>
            <person name="Wong G.K."/>
            <person name="Wu C.I."/>
            <person name="Wu G."/>
            <person name="Yamamoto D."/>
            <person name="Yang H.P."/>
            <person name="Yang S.P."/>
            <person name="Yorke J.A."/>
            <person name="Yoshida K."/>
            <person name="Zdobnov E."/>
            <person name="Zhang P."/>
            <person name="Zhang Y."/>
            <person name="Zimin A.V."/>
            <person name="Baldwin J."/>
            <person name="Abdouelleil A."/>
            <person name="Abdulkadir J."/>
            <person name="Abebe A."/>
            <person name="Abera B."/>
            <person name="Abreu J."/>
            <person name="Acer S.C."/>
            <person name="Aftuck L."/>
            <person name="Alexander A."/>
            <person name="An P."/>
            <person name="Anderson E."/>
            <person name="Anderson S."/>
            <person name="Arachi H."/>
            <person name="Azer M."/>
            <person name="Bachantsang P."/>
            <person name="Barry A."/>
            <person name="Bayul T."/>
            <person name="Berlin A."/>
            <person name="Bessette D."/>
            <person name="Bloom T."/>
            <person name="Blye J."/>
            <person name="Boguslavskiy L."/>
            <person name="Bonnet C."/>
            <person name="Boukhgalter B."/>
            <person name="Bourzgui I."/>
            <person name="Brown A."/>
            <person name="Cahill P."/>
            <person name="Channer S."/>
            <person name="Cheshatsang Y."/>
            <person name="Chuda L."/>
            <person name="Citroen M."/>
            <person name="Collymore A."/>
            <person name="Cooke P."/>
            <person name="Costello M."/>
            <person name="D'Aco K."/>
            <person name="Daza R."/>
            <person name="De Haan G."/>
            <person name="DeGray S."/>
            <person name="DeMaso C."/>
            <person name="Dhargay N."/>
            <person name="Dooley K."/>
            <person name="Dooley E."/>
            <person name="Doricent M."/>
            <person name="Dorje P."/>
            <person name="Dorjee K."/>
            <person name="Dupes A."/>
            <person name="Elong R."/>
            <person name="Falk J."/>
            <person name="Farina A."/>
            <person name="Faro S."/>
            <person name="Ferguson D."/>
            <person name="Fisher S."/>
            <person name="Foley C.D."/>
            <person name="Franke A."/>
            <person name="Friedrich D."/>
            <person name="Gadbois L."/>
            <person name="Gearin G."/>
            <person name="Gearin C.R."/>
            <person name="Giannoukos G."/>
            <person name="Goode T."/>
            <person name="Graham J."/>
            <person name="Grandbois E."/>
            <person name="Grewal S."/>
            <person name="Gyaltsen K."/>
            <person name="Hafez N."/>
            <person name="Hagos B."/>
            <person name="Hall J."/>
            <person name="Henson C."/>
            <person name="Hollinger A."/>
            <person name="Honan T."/>
            <person name="Huard M.D."/>
            <person name="Hughes L."/>
            <person name="Hurhula B."/>
            <person name="Husby M.E."/>
            <person name="Kamat A."/>
            <person name="Kanga B."/>
            <person name="Kashin S."/>
            <person name="Khazanovich D."/>
            <person name="Kisner P."/>
            <person name="Lance K."/>
            <person name="Lara M."/>
            <person name="Lee W."/>
            <person name="Lennon N."/>
            <person name="Letendre F."/>
            <person name="LeVine R."/>
            <person name="Lipovsky A."/>
            <person name="Liu X."/>
            <person name="Liu J."/>
            <person name="Liu S."/>
            <person name="Lokyitsang T."/>
            <person name="Lokyitsang Y."/>
            <person name="Lubonja R."/>
            <person name="Lui A."/>
            <person name="MacDonald P."/>
            <person name="Magnisalis V."/>
            <person name="Maru K."/>
            <person name="Matthews C."/>
            <person name="McCusker W."/>
            <person name="McDonough S."/>
            <person name="Mehta T."/>
            <person name="Meldrim J."/>
            <person name="Meneus L."/>
            <person name="Mihai O."/>
            <person name="Mihalev A."/>
            <person name="Mihova T."/>
            <person name="Mittelman R."/>
            <person name="Mlenga V."/>
            <person name="Montmayeur A."/>
            <person name="Mulrain L."/>
            <person name="Navidi A."/>
            <person name="Naylor J."/>
            <person name="Negash T."/>
            <person name="Nguyen T."/>
            <person name="Nguyen N."/>
            <person name="Nicol R."/>
            <person name="Norbu C."/>
            <person name="Norbu N."/>
            <person name="Novod N."/>
            <person name="O'Neill B."/>
            <person name="Osman S."/>
            <person name="Markiewicz E."/>
            <person name="Oyono O.L."/>
            <person name="Patti C."/>
            <person name="Phunkhang P."/>
            <person name="Pierre F."/>
            <person name="Priest M."/>
            <person name="Raghuraman S."/>
            <person name="Rege F."/>
            <person name="Reyes R."/>
            <person name="Rise C."/>
            <person name="Rogov P."/>
            <person name="Ross K."/>
            <person name="Ryan E."/>
            <person name="Settipalli S."/>
            <person name="Shea T."/>
            <person name="Sherpa N."/>
            <person name="Shi L."/>
            <person name="Shih D."/>
            <person name="Sparrow T."/>
            <person name="Spaulding J."/>
            <person name="Stalker J."/>
            <person name="Stange-Thomann N."/>
            <person name="Stavropoulos S."/>
            <person name="Stone C."/>
            <person name="Strader C."/>
            <person name="Tesfaye S."/>
            <person name="Thomson T."/>
            <person name="Thoulutsang Y."/>
            <person name="Thoulutsang D."/>
            <person name="Topham K."/>
            <person name="Topping I."/>
            <person name="Tsamla T."/>
            <person name="Vassiliev H."/>
            <person name="Vo A."/>
            <person name="Wangchuk T."/>
            <person name="Wangdi T."/>
            <person name="Weiand M."/>
            <person name="Wilkinson J."/>
            <person name="Wilson A."/>
            <person name="Yadav S."/>
            <person name="Young G."/>
            <person name="Yu Q."/>
            <person name="Zembek L."/>
            <person name="Zhong D."/>
            <person name="Zimmer A."/>
            <person name="Zwirko Z."/>
            <person name="Jaffe D.B."/>
            <person name="Alvarez P."/>
            <person name="Brockman W."/>
            <person name="Butler J."/>
            <person name="Chin C."/>
            <person name="Gnerre S."/>
            <person name="Grabherr M."/>
            <person name="Kleber M."/>
            <person name="Mauceli E."/>
            <person name="MacCallum I."/>
        </authorList>
    </citation>
    <scope>NUCLEOTIDE SEQUENCE [LARGE SCALE GENOMIC DNA]</scope>
    <source>
        <strain evidence="3">Tucson 14030-0811.24</strain>
    </source>
</reference>
<dbReference type="EMBL" id="CH959672">
    <property type="protein sequence ID" value="EDW71595.1"/>
    <property type="molecule type" value="Genomic_DNA"/>
</dbReference>
<dbReference type="AlphaFoldDB" id="B4MHK6"/>